<sequence length="385" mass="45280">MNKDNLEQLIHNYMEKYDLLNDAEHDEIYKWKAVNHFQKYWNLDTDEFGEMFKQAMEKSFNLINNGIAQPTSGIVFLCKQDKKTEREVQEEFRKLLAPDEGNIKVRQDRIQMFVDAINEKLQKAAPNKWKYNQDRRSVIMYLNFIAPDDNFMFKSTEAKAFADCYEFGEDIGSGQTFRLDVYYRMCRELVDEIKKHKDLCALLEEKLKYEAEVDEDKTNPVTKVAGKYNILAYDLIYCAHAYNLYENISVRKRKKLSAVEQKRQEKENRVKDLIAQREEKNEQFEQLEKQLNEMKFPDIIGMKVKNIRYGEGNVTDQNGKYVTVEFTAGAKNFILPDAFEKGFLKSADEEISACFEEIGSLKKTKEKYEGNIRLLSTEISRLSKN</sequence>
<comment type="caution">
    <text evidence="2">The sequence shown here is derived from an EMBL/GenBank/DDBJ whole genome shotgun (WGS) entry which is preliminary data.</text>
</comment>
<keyword evidence="1" id="KW-0175">Coiled coil</keyword>
<dbReference type="EMBL" id="JAJEQN010000001">
    <property type="protein sequence ID" value="MCC2220158.1"/>
    <property type="molecule type" value="Genomic_DNA"/>
</dbReference>
<evidence type="ECO:0000256" key="1">
    <source>
        <dbReference type="SAM" id="Coils"/>
    </source>
</evidence>
<evidence type="ECO:0000313" key="2">
    <source>
        <dbReference type="EMBL" id="MCC2220158.1"/>
    </source>
</evidence>
<gene>
    <name evidence="2" type="ORF">LKD48_00650</name>
</gene>
<accession>A0AAE3E0W2</accession>
<name>A0AAE3E0W2_9FIRM</name>
<keyword evidence="3" id="KW-1185">Reference proteome</keyword>
<dbReference type="AlphaFoldDB" id="A0AAE3E0W2"/>
<proteinExistence type="predicted"/>
<protein>
    <submittedName>
        <fullName evidence="2">Uncharacterized protein</fullName>
    </submittedName>
</protein>
<feature type="coiled-coil region" evidence="1">
    <location>
        <begin position="249"/>
        <end position="294"/>
    </location>
</feature>
<organism evidence="2 3">
    <name type="scientific">Anthropogastromicrobium aceti</name>
    <dbReference type="NCBI Taxonomy" id="2981768"/>
    <lineage>
        <taxon>Bacteria</taxon>
        <taxon>Bacillati</taxon>
        <taxon>Bacillota</taxon>
        <taxon>Clostridia</taxon>
        <taxon>Lachnospirales</taxon>
        <taxon>Lachnospiraceae</taxon>
        <taxon>Anthropogastromicrobium</taxon>
    </lineage>
</organism>
<dbReference type="RefSeq" id="WP_308730843.1">
    <property type="nucleotide sequence ID" value="NZ_JAJEQN010000001.1"/>
</dbReference>
<reference evidence="2 3" key="1">
    <citation type="submission" date="2021-10" db="EMBL/GenBank/DDBJ databases">
        <title>Anaerobic single-cell dispensing facilitates the cultivation of human gut bacteria.</title>
        <authorList>
            <person name="Afrizal A."/>
        </authorList>
    </citation>
    <scope>NUCLEOTIDE SEQUENCE [LARGE SCALE GENOMIC DNA]</scope>
    <source>
        <strain evidence="2 3">CLA-AA-H224</strain>
    </source>
</reference>
<dbReference type="Proteomes" id="UP001198200">
    <property type="component" value="Unassembled WGS sequence"/>
</dbReference>
<evidence type="ECO:0000313" key="3">
    <source>
        <dbReference type="Proteomes" id="UP001198200"/>
    </source>
</evidence>